<organism evidence="1 2">
    <name type="scientific">Trinickia soli</name>
    <dbReference type="NCBI Taxonomy" id="380675"/>
    <lineage>
        <taxon>Bacteria</taxon>
        <taxon>Pseudomonadati</taxon>
        <taxon>Pseudomonadota</taxon>
        <taxon>Betaproteobacteria</taxon>
        <taxon>Burkholderiales</taxon>
        <taxon>Burkholderiaceae</taxon>
        <taxon>Trinickia</taxon>
    </lineage>
</organism>
<sequence>MTNQKPEEMILALFEDGKEGGFTGVVKIYCDQPVASYVSTGNSGMQQFNDVSLKDMMKSEAFPRKLVENVFKLFCENVSLKAADLNMSRN</sequence>
<dbReference type="RefSeq" id="WP_102610903.1">
    <property type="nucleotide sequence ID" value="NZ_CADIKD010000009.1"/>
</dbReference>
<dbReference type="Proteomes" id="UP000235347">
    <property type="component" value="Unassembled WGS sequence"/>
</dbReference>
<comment type="caution">
    <text evidence="1">The sequence shown here is derived from an EMBL/GenBank/DDBJ whole genome shotgun (WGS) entry which is preliminary data.</text>
</comment>
<gene>
    <name evidence="1" type="ORF">C0Z19_16465</name>
</gene>
<dbReference type="EMBL" id="PNYB01000013">
    <property type="protein sequence ID" value="PMS22871.1"/>
    <property type="molecule type" value="Genomic_DNA"/>
</dbReference>
<accession>A0A2N7W0H1</accession>
<evidence type="ECO:0000313" key="1">
    <source>
        <dbReference type="EMBL" id="PMS22871.1"/>
    </source>
</evidence>
<dbReference type="AlphaFoldDB" id="A0A2N7W0H1"/>
<reference evidence="1 2" key="1">
    <citation type="submission" date="2018-01" db="EMBL/GenBank/DDBJ databases">
        <title>Whole genome analyses suggest that Burkholderia sensu lato contains two further novel genera in the rhizoxinica-symbiotica group Mycetohabitans gen. nov., and Trinickia gen. nov.: implications for the evolution of diazotrophy and nodulation in the Burkholderiaceae.</title>
        <authorList>
            <person name="Estrada-de los Santos P."/>
            <person name="Palmer M."/>
            <person name="Chavez-Ramirez B."/>
            <person name="Beukes C."/>
            <person name="Steenkamp E.T."/>
            <person name="Hirsch A.M."/>
            <person name="Manyaka P."/>
            <person name="Maluk M."/>
            <person name="Lafos M."/>
            <person name="Crook M."/>
            <person name="Gross E."/>
            <person name="Simon M.F."/>
            <person name="Bueno dos Reis Junior F."/>
            <person name="Poole P.S."/>
            <person name="Venter S.N."/>
            <person name="James E.K."/>
        </authorList>
    </citation>
    <scope>NUCLEOTIDE SEQUENCE [LARGE SCALE GENOMIC DNA]</scope>
    <source>
        <strain evidence="1 2">GP25-8</strain>
    </source>
</reference>
<name>A0A2N7W0H1_9BURK</name>
<proteinExistence type="predicted"/>
<keyword evidence="2" id="KW-1185">Reference proteome</keyword>
<evidence type="ECO:0000313" key="2">
    <source>
        <dbReference type="Proteomes" id="UP000235347"/>
    </source>
</evidence>
<protein>
    <submittedName>
        <fullName evidence="1">Uncharacterized protein</fullName>
    </submittedName>
</protein>